<evidence type="ECO:0000259" key="1">
    <source>
        <dbReference type="Pfam" id="PF00578"/>
    </source>
</evidence>
<dbReference type="GO" id="GO:0016491">
    <property type="term" value="F:oxidoreductase activity"/>
    <property type="evidence" value="ECO:0007669"/>
    <property type="project" value="InterPro"/>
</dbReference>
<dbReference type="SUPFAM" id="SSF52833">
    <property type="entry name" value="Thioredoxin-like"/>
    <property type="match status" value="1"/>
</dbReference>
<protein>
    <recommendedName>
        <fullName evidence="1">Alkyl hydroperoxide reductase subunit C/ Thiol specific antioxidant domain-containing protein</fullName>
    </recommendedName>
</protein>
<organism evidence="2">
    <name type="scientific">uncultured Rubrobacteraceae bacterium</name>
    <dbReference type="NCBI Taxonomy" id="349277"/>
    <lineage>
        <taxon>Bacteria</taxon>
        <taxon>Bacillati</taxon>
        <taxon>Actinomycetota</taxon>
        <taxon>Rubrobacteria</taxon>
        <taxon>Rubrobacterales</taxon>
        <taxon>Rubrobacteraceae</taxon>
        <taxon>environmental samples</taxon>
    </lineage>
</organism>
<dbReference type="EMBL" id="CADCVA010000335">
    <property type="protein sequence ID" value="CAA9438580.1"/>
    <property type="molecule type" value="Genomic_DNA"/>
</dbReference>
<reference evidence="2" key="1">
    <citation type="submission" date="2020-02" db="EMBL/GenBank/DDBJ databases">
        <authorList>
            <person name="Meier V. D."/>
        </authorList>
    </citation>
    <scope>NUCLEOTIDE SEQUENCE</scope>
    <source>
        <strain evidence="2">AVDCRST_MAG82</strain>
    </source>
</reference>
<gene>
    <name evidence="2" type="ORF">AVDCRST_MAG82-2676</name>
</gene>
<dbReference type="Gene3D" id="3.40.30.10">
    <property type="entry name" value="Glutaredoxin"/>
    <property type="match status" value="1"/>
</dbReference>
<sequence>MPDHNGRPRRLSGCTKPSPLDERLGFDDDYPLILVFCREFFCPRDGEQMRGLVRFQSELAANYCKLVSVSADPPMVGAAFRSGLGAEWPFLTDESREITKELGILDETEGEYAGVSRPFKFVLRPDLTVNRIYDGWFFVGRPTIEELRHDLREIMEARKDYRYEAYNKSGVKKIRVPQQEWVDVAPPLGANGLEVARG</sequence>
<evidence type="ECO:0000313" key="2">
    <source>
        <dbReference type="EMBL" id="CAA9438580.1"/>
    </source>
</evidence>
<dbReference type="InterPro" id="IPR000866">
    <property type="entry name" value="AhpC/TSA"/>
</dbReference>
<proteinExistence type="predicted"/>
<dbReference type="Pfam" id="PF00578">
    <property type="entry name" value="AhpC-TSA"/>
    <property type="match status" value="1"/>
</dbReference>
<dbReference type="InterPro" id="IPR036249">
    <property type="entry name" value="Thioredoxin-like_sf"/>
</dbReference>
<accession>A0A6J4QAR1</accession>
<name>A0A6J4QAR1_9ACTN</name>
<dbReference type="GO" id="GO:0016209">
    <property type="term" value="F:antioxidant activity"/>
    <property type="evidence" value="ECO:0007669"/>
    <property type="project" value="InterPro"/>
</dbReference>
<feature type="domain" description="Alkyl hydroperoxide reductase subunit C/ Thiol specific antioxidant" evidence="1">
    <location>
        <begin position="31"/>
        <end position="130"/>
    </location>
</feature>
<dbReference type="AlphaFoldDB" id="A0A6J4QAR1"/>